<dbReference type="GO" id="GO:0015035">
    <property type="term" value="F:protein-disulfide reductase activity"/>
    <property type="evidence" value="ECO:0007669"/>
    <property type="project" value="InterPro"/>
</dbReference>
<keyword evidence="1" id="KW-0813">Transport</keyword>
<keyword evidence="4" id="KW-0676">Redox-active center</keyword>
<dbReference type="PROSITE" id="PS51352">
    <property type="entry name" value="THIOREDOXIN_2"/>
    <property type="match status" value="1"/>
</dbReference>
<dbReference type="InterPro" id="IPR013766">
    <property type="entry name" value="Thioredoxin_domain"/>
</dbReference>
<evidence type="ECO:0000256" key="3">
    <source>
        <dbReference type="ARBA" id="ARBA00023157"/>
    </source>
</evidence>
<name>A0A2R6AAE7_9ARCH</name>
<dbReference type="Pfam" id="PF00085">
    <property type="entry name" value="Thioredoxin"/>
    <property type="match status" value="1"/>
</dbReference>
<dbReference type="CDD" id="cd02947">
    <property type="entry name" value="TRX_family"/>
    <property type="match status" value="1"/>
</dbReference>
<dbReference type="FunFam" id="3.40.30.10:FF:000001">
    <property type="entry name" value="Thioredoxin"/>
    <property type="match status" value="1"/>
</dbReference>
<dbReference type="EMBL" id="NEXE01000313">
    <property type="protein sequence ID" value="PSN83384.1"/>
    <property type="molecule type" value="Genomic_DNA"/>
</dbReference>
<gene>
    <name evidence="7" type="ORF">B9Q03_13475</name>
</gene>
<dbReference type="PANTHER" id="PTHR45663">
    <property type="entry name" value="GEO12009P1"/>
    <property type="match status" value="1"/>
</dbReference>
<dbReference type="PROSITE" id="PS00194">
    <property type="entry name" value="THIOREDOXIN_1"/>
    <property type="match status" value="1"/>
</dbReference>
<dbReference type="Proteomes" id="UP000240322">
    <property type="component" value="Unassembled WGS sequence"/>
</dbReference>
<dbReference type="AlphaFoldDB" id="A0A2R6AAE7"/>
<organism evidence="7 8">
    <name type="scientific">Candidatus Marsarchaeota G2 archaeon OSP_D</name>
    <dbReference type="NCBI Taxonomy" id="1978157"/>
    <lineage>
        <taxon>Archaea</taxon>
        <taxon>Candidatus Marsarchaeota</taxon>
        <taxon>Candidatus Marsarchaeota group 2</taxon>
    </lineage>
</organism>
<evidence type="ECO:0000256" key="5">
    <source>
        <dbReference type="SAM" id="MobiDB-lite"/>
    </source>
</evidence>
<dbReference type="PANTHER" id="PTHR45663:SF11">
    <property type="entry name" value="GEO12009P1"/>
    <property type="match status" value="1"/>
</dbReference>
<feature type="domain" description="Thioredoxin" evidence="6">
    <location>
        <begin position="7"/>
        <end position="130"/>
    </location>
</feature>
<dbReference type="InterPro" id="IPR036249">
    <property type="entry name" value="Thioredoxin-like_sf"/>
</dbReference>
<proteinExistence type="predicted"/>
<evidence type="ECO:0000256" key="4">
    <source>
        <dbReference type="ARBA" id="ARBA00023284"/>
    </source>
</evidence>
<evidence type="ECO:0000256" key="2">
    <source>
        <dbReference type="ARBA" id="ARBA00022982"/>
    </source>
</evidence>
<keyword evidence="3" id="KW-1015">Disulfide bond</keyword>
<evidence type="ECO:0000256" key="1">
    <source>
        <dbReference type="ARBA" id="ARBA00022448"/>
    </source>
</evidence>
<comment type="caution">
    <text evidence="7">The sequence shown here is derived from an EMBL/GenBank/DDBJ whole genome shotgun (WGS) entry which is preliminary data.</text>
</comment>
<evidence type="ECO:0000259" key="6">
    <source>
        <dbReference type="PROSITE" id="PS51352"/>
    </source>
</evidence>
<evidence type="ECO:0000313" key="8">
    <source>
        <dbReference type="Proteomes" id="UP000240322"/>
    </source>
</evidence>
<sequence>MPSQKDQTGGRATKSVNKPTETADGAPVHLSEADFDEFISNHKLCVIDFWAEWCAPCRFLEPIVEELAREYAGKAAFGKLNVDDNPRIAERYEIMSIPTLLVFKDGQPVHTIVGAMPKGALIEQLRPFLG</sequence>
<feature type="region of interest" description="Disordered" evidence="5">
    <location>
        <begin position="1"/>
        <end position="28"/>
    </location>
</feature>
<keyword evidence="2" id="KW-0249">Electron transport</keyword>
<accession>A0A2R6AAE7</accession>
<dbReference type="GO" id="GO:0005737">
    <property type="term" value="C:cytoplasm"/>
    <property type="evidence" value="ECO:0007669"/>
    <property type="project" value="TreeGrafter"/>
</dbReference>
<protein>
    <submittedName>
        <fullName evidence="7">Thioredoxin</fullName>
    </submittedName>
</protein>
<reference evidence="7 8" key="1">
    <citation type="submission" date="2017-04" db="EMBL/GenBank/DDBJ databases">
        <title>Novel microbial lineages endemic to geothermal iron-oxide mats fill important gaps in the evolutionary history of Archaea.</title>
        <authorList>
            <person name="Jay Z.J."/>
            <person name="Beam J.P."/>
            <person name="Dlakic M."/>
            <person name="Rusch D.B."/>
            <person name="Kozubal M.A."/>
            <person name="Inskeep W.P."/>
        </authorList>
    </citation>
    <scope>NUCLEOTIDE SEQUENCE [LARGE SCALE GENOMIC DNA]</scope>
    <source>
        <strain evidence="7">OSP_D</strain>
    </source>
</reference>
<dbReference type="InterPro" id="IPR005746">
    <property type="entry name" value="Thioredoxin"/>
</dbReference>
<dbReference type="NCBIfam" id="TIGR01068">
    <property type="entry name" value="thioredoxin"/>
    <property type="match status" value="1"/>
</dbReference>
<dbReference type="Gene3D" id="3.40.30.10">
    <property type="entry name" value="Glutaredoxin"/>
    <property type="match status" value="1"/>
</dbReference>
<dbReference type="PRINTS" id="PR00421">
    <property type="entry name" value="THIOREDOXIN"/>
</dbReference>
<evidence type="ECO:0000313" key="7">
    <source>
        <dbReference type="EMBL" id="PSN83384.1"/>
    </source>
</evidence>
<dbReference type="InterPro" id="IPR017937">
    <property type="entry name" value="Thioredoxin_CS"/>
</dbReference>
<dbReference type="SUPFAM" id="SSF52833">
    <property type="entry name" value="Thioredoxin-like"/>
    <property type="match status" value="1"/>
</dbReference>